<feature type="region of interest" description="Disordered" evidence="9">
    <location>
        <begin position="240"/>
        <end position="332"/>
    </location>
</feature>
<dbReference type="PANTHER" id="PTHR24404">
    <property type="entry name" value="ZINC FINGER PROTEIN"/>
    <property type="match status" value="1"/>
</dbReference>
<dbReference type="InterPro" id="IPR050589">
    <property type="entry name" value="Ikaros_C2H2-ZF"/>
</dbReference>
<feature type="domain" description="C2H2-type" evidence="10">
    <location>
        <begin position="498"/>
        <end position="518"/>
    </location>
</feature>
<feature type="compositionally biased region" description="Basic and acidic residues" evidence="9">
    <location>
        <begin position="310"/>
        <end position="331"/>
    </location>
</feature>
<evidence type="ECO:0000313" key="11">
    <source>
        <dbReference type="EMBL" id="KAL3858219.1"/>
    </source>
</evidence>
<sequence length="791" mass="90340">MSNNWIKTESMESDGATCMQAEISQDNDNKYSNSEQVVIVVRKETWQIFEAIKAAKGKTSDELLHYFFCLPMISSDQGAIVVRKDVYIRFEAIRKERLLTSDFFMEHLLQLLSSSHSLMELDCPQINDAKKVNEDFRISEQLLRCVLKEELSIFFQTKQFGTELFPQNTLINKTSPVKNFVTANHSISECSSSLPINSSTPARSLKFSYPLLPKRHEQSPSKTPEFVDMASTERSVLQNFKGQNETHLKRPRKSTPQKVSVQENVDKLDDEDIAGGYELQTVEGEATQSSGHQTEQDSTGKEASSSTHNLPEDKETMSSDSDELSKVHLGESELISSPEKCTHMDLTSYEKQMTSFSKVNITTNLKSQNCFRVGHITVTKQNGIYNCPFCKYSSPMATRLKRHITLHTGKEFKCTLCDRSYTEEYKLKEHIQVKHEKSVHFKCQLCYKDFTSKGGLKYHTKTTHNLDFSYWCKICQKGFNQLQYYQGHINQHAGMKPHKCNMCNKEFSYIATLSAHRKHCPKAQNDAEIIKCEMCGETFAGLQELNDHTRNHHFDITRFKCTCGMEFRWRTSYLTHKASCSSAKLGGSDVQLEVFPTQVYAQSDIVVQPLTESKFIPVNKSNSTDDPVLQNYRESFSTLGESKSNSHNVTDLPTSFELSQQSNTNESSLTVTDTTTGEKFMFGYDNSVDKNGGNCEANDSSTRKHLSNTYKCTFCNYVTPKLSHFKRHVSVHTGKAHKCQYCSKSYTEMNKLRSHIQTKHERSVKFPCEFCDRCFTSKGGLQYHMKAIHKR</sequence>
<evidence type="ECO:0000256" key="7">
    <source>
        <dbReference type="ARBA" id="ARBA00023242"/>
    </source>
</evidence>
<gene>
    <name evidence="11" type="ORF">ACJMK2_012817</name>
</gene>
<dbReference type="GO" id="GO:0008270">
    <property type="term" value="F:zinc ion binding"/>
    <property type="evidence" value="ECO:0007669"/>
    <property type="project" value="UniProtKB-KW"/>
</dbReference>
<evidence type="ECO:0000259" key="10">
    <source>
        <dbReference type="PROSITE" id="PS50157"/>
    </source>
</evidence>
<evidence type="ECO:0000256" key="6">
    <source>
        <dbReference type="ARBA" id="ARBA00023125"/>
    </source>
</evidence>
<dbReference type="InterPro" id="IPR013087">
    <property type="entry name" value="Znf_C2H2_type"/>
</dbReference>
<dbReference type="GO" id="GO:0005634">
    <property type="term" value="C:nucleus"/>
    <property type="evidence" value="ECO:0007669"/>
    <property type="project" value="UniProtKB-SubCell"/>
</dbReference>
<feature type="domain" description="C2H2-type" evidence="10">
    <location>
        <begin position="412"/>
        <end position="435"/>
    </location>
</feature>
<dbReference type="PROSITE" id="PS50157">
    <property type="entry name" value="ZINC_FINGER_C2H2_2"/>
    <property type="match status" value="9"/>
</dbReference>
<evidence type="ECO:0000313" key="12">
    <source>
        <dbReference type="Proteomes" id="UP001634394"/>
    </source>
</evidence>
<keyword evidence="4 8" id="KW-0863">Zinc-finger</keyword>
<dbReference type="Gene3D" id="3.30.160.60">
    <property type="entry name" value="Classic Zinc Finger"/>
    <property type="match status" value="6"/>
</dbReference>
<organism evidence="11 12">
    <name type="scientific">Sinanodonta woodiana</name>
    <name type="common">Chinese pond mussel</name>
    <name type="synonym">Anodonta woodiana</name>
    <dbReference type="NCBI Taxonomy" id="1069815"/>
    <lineage>
        <taxon>Eukaryota</taxon>
        <taxon>Metazoa</taxon>
        <taxon>Spiralia</taxon>
        <taxon>Lophotrochozoa</taxon>
        <taxon>Mollusca</taxon>
        <taxon>Bivalvia</taxon>
        <taxon>Autobranchia</taxon>
        <taxon>Heteroconchia</taxon>
        <taxon>Palaeoheterodonta</taxon>
        <taxon>Unionida</taxon>
        <taxon>Unionoidea</taxon>
        <taxon>Unionidae</taxon>
        <taxon>Unioninae</taxon>
        <taxon>Sinanodonta</taxon>
    </lineage>
</organism>
<dbReference type="PROSITE" id="PS00028">
    <property type="entry name" value="ZINC_FINGER_C2H2_1"/>
    <property type="match status" value="5"/>
</dbReference>
<accession>A0ABD3V9G0</accession>
<evidence type="ECO:0000256" key="3">
    <source>
        <dbReference type="ARBA" id="ARBA00022737"/>
    </source>
</evidence>
<dbReference type="GO" id="GO:0003677">
    <property type="term" value="F:DNA binding"/>
    <property type="evidence" value="ECO:0007669"/>
    <property type="project" value="UniProtKB-KW"/>
</dbReference>
<feature type="domain" description="C2H2-type" evidence="10">
    <location>
        <begin position="737"/>
        <end position="765"/>
    </location>
</feature>
<dbReference type="SUPFAM" id="SSF57667">
    <property type="entry name" value="beta-beta-alpha zinc fingers"/>
    <property type="match status" value="6"/>
</dbReference>
<comment type="subcellular location">
    <subcellularLocation>
        <location evidence="1">Nucleus</location>
    </subcellularLocation>
</comment>
<evidence type="ECO:0000256" key="8">
    <source>
        <dbReference type="PROSITE-ProRule" id="PRU00042"/>
    </source>
</evidence>
<proteinExistence type="predicted"/>
<dbReference type="Pfam" id="PF00096">
    <property type="entry name" value="zf-C2H2"/>
    <property type="match status" value="2"/>
</dbReference>
<dbReference type="InterPro" id="IPR036236">
    <property type="entry name" value="Znf_C2H2_sf"/>
</dbReference>
<feature type="domain" description="C2H2-type" evidence="10">
    <location>
        <begin position="710"/>
        <end position="737"/>
    </location>
</feature>
<evidence type="ECO:0000256" key="2">
    <source>
        <dbReference type="ARBA" id="ARBA00022723"/>
    </source>
</evidence>
<feature type="domain" description="C2H2-type" evidence="10">
    <location>
        <begin position="470"/>
        <end position="497"/>
    </location>
</feature>
<keyword evidence="6" id="KW-0238">DNA-binding</keyword>
<keyword evidence="5" id="KW-0862">Zinc</keyword>
<keyword evidence="2" id="KW-0479">Metal-binding</keyword>
<name>A0ABD3V9G0_SINWO</name>
<dbReference type="AlphaFoldDB" id="A0ABD3V9G0"/>
<dbReference type="Proteomes" id="UP001634394">
    <property type="component" value="Unassembled WGS sequence"/>
</dbReference>
<feature type="domain" description="C2H2-type" evidence="10">
    <location>
        <begin position="530"/>
        <end position="552"/>
    </location>
</feature>
<dbReference type="EMBL" id="JBJQND010000013">
    <property type="protein sequence ID" value="KAL3858219.1"/>
    <property type="molecule type" value="Genomic_DNA"/>
</dbReference>
<feature type="domain" description="C2H2-type" evidence="10">
    <location>
        <begin position="441"/>
        <end position="469"/>
    </location>
</feature>
<reference evidence="11 12" key="1">
    <citation type="submission" date="2024-11" db="EMBL/GenBank/DDBJ databases">
        <title>Chromosome-level genome assembly of the freshwater bivalve Anodonta woodiana.</title>
        <authorList>
            <person name="Chen X."/>
        </authorList>
    </citation>
    <scope>NUCLEOTIDE SEQUENCE [LARGE SCALE GENOMIC DNA]</scope>
    <source>
        <strain evidence="11">MN2024</strain>
        <tissue evidence="11">Gills</tissue>
    </source>
</reference>
<keyword evidence="3" id="KW-0677">Repeat</keyword>
<feature type="domain" description="C2H2-type" evidence="10">
    <location>
        <begin position="766"/>
        <end position="791"/>
    </location>
</feature>
<dbReference type="SMART" id="SM00355">
    <property type="entry name" value="ZnF_C2H2"/>
    <property type="match status" value="9"/>
</dbReference>
<evidence type="ECO:0000256" key="4">
    <source>
        <dbReference type="ARBA" id="ARBA00022771"/>
    </source>
</evidence>
<feature type="region of interest" description="Disordered" evidence="9">
    <location>
        <begin position="639"/>
        <end position="671"/>
    </location>
</feature>
<keyword evidence="12" id="KW-1185">Reference proteome</keyword>
<evidence type="ECO:0000256" key="1">
    <source>
        <dbReference type="ARBA" id="ARBA00004123"/>
    </source>
</evidence>
<dbReference type="PANTHER" id="PTHR24404:SF114">
    <property type="entry name" value="KLUMPFUSS, ISOFORM B-RELATED"/>
    <property type="match status" value="1"/>
</dbReference>
<feature type="domain" description="C2H2-type" evidence="10">
    <location>
        <begin position="385"/>
        <end position="412"/>
    </location>
</feature>
<evidence type="ECO:0000256" key="9">
    <source>
        <dbReference type="SAM" id="MobiDB-lite"/>
    </source>
</evidence>
<comment type="caution">
    <text evidence="11">The sequence shown here is derived from an EMBL/GenBank/DDBJ whole genome shotgun (WGS) entry which is preliminary data.</text>
</comment>
<protein>
    <recommendedName>
        <fullName evidence="10">C2H2-type domain-containing protein</fullName>
    </recommendedName>
</protein>
<dbReference type="Pfam" id="PF13894">
    <property type="entry name" value="zf-C2H2_4"/>
    <property type="match status" value="2"/>
</dbReference>
<evidence type="ECO:0000256" key="5">
    <source>
        <dbReference type="ARBA" id="ARBA00022833"/>
    </source>
</evidence>
<keyword evidence="7" id="KW-0539">Nucleus</keyword>